<feature type="repeat" description="WD" evidence="3">
    <location>
        <begin position="191"/>
        <end position="224"/>
    </location>
</feature>
<dbReference type="AlphaFoldDB" id="A0A485LQU7"/>
<sequence length="485" mass="54007">MDDDIPGVDRTLWLRLLGRELRDAGCIETAAALEKEAQIQIQSDRATQFMRELGEHAYEDAIESAMYMEMPSEALTWILRRWMRHLAAACSTTTTDRIMLVRTFVGKLSLDLSAATDLVNFVLWPTVDAARGRAALENDDFDITRYISTQHWIPQGSLRAMLTQPRQNRPPPPPSPPATTQENTFTCHHVLQEHKNEVWEVKLNHAGTHLASACKDGLLILWDLTLPTPTPRHLHVAFPNAVHHLAWSHDDAYLLGCVDNSVVLWQPTTGTHAGAEFDSHTNVVSATAWLPNNRDAFVSGGIDKQLILWVRNRATGVRDYVWHGHRIQDLVVVGPDVFAIVLPSAIRKFSLEHDHTDTLVWDATPSPLTSMSLSPHHPHVVLVQVLGKGLLLCLDLDTAIVTSSYKGHKHARYLVKSCFGPQATLVSGSEDAIVYVWHTDAPSSPLRLRGHSGVVNAVHSMGPWIASSSDDRTIRLWSTAELPRP</sequence>
<dbReference type="OrthoDB" id="972532at2759"/>
<protein>
    <submittedName>
        <fullName evidence="6">Aste57867_24184 protein</fullName>
    </submittedName>
</protein>
<dbReference type="InterPro" id="IPR015943">
    <property type="entry name" value="WD40/YVTN_repeat-like_dom_sf"/>
</dbReference>
<dbReference type="EMBL" id="VJMH01007366">
    <property type="protein sequence ID" value="KAF0683800.1"/>
    <property type="molecule type" value="Genomic_DNA"/>
</dbReference>
<keyword evidence="1 3" id="KW-0853">WD repeat</keyword>
<dbReference type="PROSITE" id="PS50082">
    <property type="entry name" value="WD_REPEATS_2"/>
    <property type="match status" value="3"/>
</dbReference>
<name>A0A485LQU7_9STRA</name>
<evidence type="ECO:0000256" key="3">
    <source>
        <dbReference type="PROSITE-ProRule" id="PRU00221"/>
    </source>
</evidence>
<dbReference type="PANTHER" id="PTHR22838">
    <property type="entry name" value="WD REPEAT PROTEIN 26-RELATED"/>
    <property type="match status" value="1"/>
</dbReference>
<evidence type="ECO:0000256" key="1">
    <source>
        <dbReference type="ARBA" id="ARBA00022574"/>
    </source>
</evidence>
<dbReference type="PANTHER" id="PTHR22838:SF0">
    <property type="entry name" value="WD REPEAT-CONTAINING PROTEIN 26"/>
    <property type="match status" value="1"/>
</dbReference>
<keyword evidence="2" id="KW-0677">Repeat</keyword>
<evidence type="ECO:0000256" key="4">
    <source>
        <dbReference type="SAM" id="MobiDB-lite"/>
    </source>
</evidence>
<feature type="compositionally biased region" description="Pro residues" evidence="4">
    <location>
        <begin position="168"/>
        <end position="177"/>
    </location>
</feature>
<dbReference type="InterPro" id="IPR001680">
    <property type="entry name" value="WD40_rpt"/>
</dbReference>
<dbReference type="InterPro" id="IPR020472">
    <property type="entry name" value="WD40_PAC1"/>
</dbReference>
<evidence type="ECO:0000313" key="5">
    <source>
        <dbReference type="EMBL" id="KAF0683800.1"/>
    </source>
</evidence>
<dbReference type="EMBL" id="CAADRA010007392">
    <property type="protein sequence ID" value="VFU00826.1"/>
    <property type="molecule type" value="Genomic_DNA"/>
</dbReference>
<dbReference type="Gene3D" id="2.130.10.10">
    <property type="entry name" value="YVTN repeat-like/Quinoprotein amine dehydrogenase"/>
    <property type="match status" value="2"/>
</dbReference>
<keyword evidence="7" id="KW-1185">Reference proteome</keyword>
<dbReference type="SUPFAM" id="SSF50978">
    <property type="entry name" value="WD40 repeat-like"/>
    <property type="match status" value="1"/>
</dbReference>
<dbReference type="PROSITE" id="PS50294">
    <property type="entry name" value="WD_REPEATS_REGION"/>
    <property type="match status" value="2"/>
</dbReference>
<reference evidence="5" key="2">
    <citation type="submission" date="2019-06" db="EMBL/GenBank/DDBJ databases">
        <title>Genomics analysis of Aphanomyces spp. identifies a new class of oomycete effector associated with host adaptation.</title>
        <authorList>
            <person name="Gaulin E."/>
        </authorList>
    </citation>
    <scope>NUCLEOTIDE SEQUENCE</scope>
    <source>
        <strain evidence="5">CBS 578.67</strain>
    </source>
</reference>
<feature type="repeat" description="WD" evidence="3">
    <location>
        <begin position="277"/>
        <end position="309"/>
    </location>
</feature>
<dbReference type="Proteomes" id="UP000332933">
    <property type="component" value="Unassembled WGS sequence"/>
</dbReference>
<evidence type="ECO:0000313" key="6">
    <source>
        <dbReference type="EMBL" id="VFU00826.1"/>
    </source>
</evidence>
<dbReference type="PRINTS" id="PR00320">
    <property type="entry name" value="GPROTEINBRPT"/>
</dbReference>
<feature type="region of interest" description="Disordered" evidence="4">
    <location>
        <begin position="163"/>
        <end position="182"/>
    </location>
</feature>
<evidence type="ECO:0000313" key="7">
    <source>
        <dbReference type="Proteomes" id="UP000332933"/>
    </source>
</evidence>
<dbReference type="InterPro" id="IPR051350">
    <property type="entry name" value="WD_repeat-ST_regulator"/>
</dbReference>
<evidence type="ECO:0000256" key="2">
    <source>
        <dbReference type="ARBA" id="ARBA00022737"/>
    </source>
</evidence>
<dbReference type="InterPro" id="IPR019775">
    <property type="entry name" value="WD40_repeat_CS"/>
</dbReference>
<dbReference type="Pfam" id="PF00400">
    <property type="entry name" value="WD40"/>
    <property type="match status" value="5"/>
</dbReference>
<feature type="repeat" description="WD" evidence="3">
    <location>
        <begin position="448"/>
        <end position="478"/>
    </location>
</feature>
<gene>
    <name evidence="6" type="primary">Aste57867_24184</name>
    <name evidence="5" type="ORF">As57867_024110</name>
    <name evidence="6" type="ORF">ASTE57867_24184</name>
</gene>
<proteinExistence type="predicted"/>
<accession>A0A485LQU7</accession>
<dbReference type="PROSITE" id="PS00678">
    <property type="entry name" value="WD_REPEATS_1"/>
    <property type="match status" value="1"/>
</dbReference>
<reference evidence="6 7" key="1">
    <citation type="submission" date="2019-03" db="EMBL/GenBank/DDBJ databases">
        <authorList>
            <person name="Gaulin E."/>
            <person name="Dumas B."/>
        </authorList>
    </citation>
    <scope>NUCLEOTIDE SEQUENCE [LARGE SCALE GENOMIC DNA]</scope>
    <source>
        <strain evidence="6">CBS 568.67</strain>
    </source>
</reference>
<organism evidence="6 7">
    <name type="scientific">Aphanomyces stellatus</name>
    <dbReference type="NCBI Taxonomy" id="120398"/>
    <lineage>
        <taxon>Eukaryota</taxon>
        <taxon>Sar</taxon>
        <taxon>Stramenopiles</taxon>
        <taxon>Oomycota</taxon>
        <taxon>Saprolegniomycetes</taxon>
        <taxon>Saprolegniales</taxon>
        <taxon>Verrucalvaceae</taxon>
        <taxon>Aphanomyces</taxon>
    </lineage>
</organism>
<dbReference type="SMART" id="SM00320">
    <property type="entry name" value="WD40"/>
    <property type="match status" value="5"/>
</dbReference>
<dbReference type="InterPro" id="IPR036322">
    <property type="entry name" value="WD40_repeat_dom_sf"/>
</dbReference>